<keyword evidence="2" id="KW-1133">Transmembrane helix</keyword>
<evidence type="ECO:0000313" key="3">
    <source>
        <dbReference type="Ensembl" id="ENSCINP00000000311.1"/>
    </source>
</evidence>
<protein>
    <submittedName>
        <fullName evidence="3">Uncharacterized protein</fullName>
    </submittedName>
</protein>
<feature type="region of interest" description="Disordered" evidence="1">
    <location>
        <begin position="1"/>
        <end position="21"/>
    </location>
</feature>
<feature type="region of interest" description="Disordered" evidence="1">
    <location>
        <begin position="40"/>
        <end position="75"/>
    </location>
</feature>
<evidence type="ECO:0000256" key="1">
    <source>
        <dbReference type="SAM" id="MobiDB-lite"/>
    </source>
</evidence>
<reference evidence="4" key="1">
    <citation type="journal article" date="2002" name="Science">
        <title>The draft genome of Ciona intestinalis: insights into chordate and vertebrate origins.</title>
        <authorList>
            <person name="Dehal P."/>
            <person name="Satou Y."/>
            <person name="Campbell R.K."/>
            <person name="Chapman J."/>
            <person name="Degnan B."/>
            <person name="De Tomaso A."/>
            <person name="Davidson B."/>
            <person name="Di Gregorio A."/>
            <person name="Gelpke M."/>
            <person name="Goodstein D.M."/>
            <person name="Harafuji N."/>
            <person name="Hastings K.E."/>
            <person name="Ho I."/>
            <person name="Hotta K."/>
            <person name="Huang W."/>
            <person name="Kawashima T."/>
            <person name="Lemaire P."/>
            <person name="Martinez D."/>
            <person name="Meinertzhagen I.A."/>
            <person name="Necula S."/>
            <person name="Nonaka M."/>
            <person name="Putnam N."/>
            <person name="Rash S."/>
            <person name="Saiga H."/>
            <person name="Satake M."/>
            <person name="Terry A."/>
            <person name="Yamada L."/>
            <person name="Wang H.G."/>
            <person name="Awazu S."/>
            <person name="Azumi K."/>
            <person name="Boore J."/>
            <person name="Branno M."/>
            <person name="Chin-Bow S."/>
            <person name="DeSantis R."/>
            <person name="Doyle S."/>
            <person name="Francino P."/>
            <person name="Keys D.N."/>
            <person name="Haga S."/>
            <person name="Hayashi H."/>
            <person name="Hino K."/>
            <person name="Imai K.S."/>
            <person name="Inaba K."/>
            <person name="Kano S."/>
            <person name="Kobayashi K."/>
            <person name="Kobayashi M."/>
            <person name="Lee B.I."/>
            <person name="Makabe K.W."/>
            <person name="Manohar C."/>
            <person name="Matassi G."/>
            <person name="Medina M."/>
            <person name="Mochizuki Y."/>
            <person name="Mount S."/>
            <person name="Morishita T."/>
            <person name="Miura S."/>
            <person name="Nakayama A."/>
            <person name="Nishizaka S."/>
            <person name="Nomoto H."/>
            <person name="Ohta F."/>
            <person name="Oishi K."/>
            <person name="Rigoutsos I."/>
            <person name="Sano M."/>
            <person name="Sasaki A."/>
            <person name="Sasakura Y."/>
            <person name="Shoguchi E."/>
            <person name="Shin-i T."/>
            <person name="Spagnuolo A."/>
            <person name="Stainier D."/>
            <person name="Suzuki M.M."/>
            <person name="Tassy O."/>
            <person name="Takatori N."/>
            <person name="Tokuoka M."/>
            <person name="Yagi K."/>
            <person name="Yoshizaki F."/>
            <person name="Wada S."/>
            <person name="Zhang C."/>
            <person name="Hyatt P.D."/>
            <person name="Larimer F."/>
            <person name="Detter C."/>
            <person name="Doggett N."/>
            <person name="Glavina T."/>
            <person name="Hawkins T."/>
            <person name="Richardson P."/>
            <person name="Lucas S."/>
            <person name="Kohara Y."/>
            <person name="Levine M."/>
            <person name="Satoh N."/>
            <person name="Rokhsar D.S."/>
        </authorList>
    </citation>
    <scope>NUCLEOTIDE SEQUENCE [LARGE SCALE GENOMIC DNA]</scope>
</reference>
<feature type="transmembrane region" description="Helical" evidence="2">
    <location>
        <begin position="134"/>
        <end position="162"/>
    </location>
</feature>
<evidence type="ECO:0000313" key="4">
    <source>
        <dbReference type="Proteomes" id="UP000008144"/>
    </source>
</evidence>
<name>F6WFQ9_CIOIN</name>
<accession>F6WFQ9</accession>
<dbReference type="HOGENOM" id="CLU_1562341_0_0_1"/>
<evidence type="ECO:0000256" key="2">
    <source>
        <dbReference type="SAM" id="Phobius"/>
    </source>
</evidence>
<feature type="compositionally biased region" description="Acidic residues" evidence="1">
    <location>
        <begin position="48"/>
        <end position="67"/>
    </location>
</feature>
<sequence length="171" mass="18886">MGSSFEKEMPTNDGVFGSTVKQPFMNNTVKKPLKELRKAIQETTVDTESSDEESVASDVEDTPEPEPENIPLSDRGRESNRVTFENVALASGGAIASGLVSNIVGWYVFIVIAIIAFVVWAVEVQGTDRVIVMLFFALCGAAYILPSQVFCFLLGELFGIFWPNLPDWWRS</sequence>
<reference evidence="3" key="3">
    <citation type="submission" date="2025-09" db="UniProtKB">
        <authorList>
            <consortium name="Ensembl"/>
        </authorList>
    </citation>
    <scope>IDENTIFICATION</scope>
</reference>
<keyword evidence="2" id="KW-0812">Transmembrane</keyword>
<keyword evidence="4" id="KW-1185">Reference proteome</keyword>
<dbReference type="InParanoid" id="F6WFQ9"/>
<organism evidence="3 4">
    <name type="scientific">Ciona intestinalis</name>
    <name type="common">Transparent sea squirt</name>
    <name type="synonym">Ascidia intestinalis</name>
    <dbReference type="NCBI Taxonomy" id="7719"/>
    <lineage>
        <taxon>Eukaryota</taxon>
        <taxon>Metazoa</taxon>
        <taxon>Chordata</taxon>
        <taxon>Tunicata</taxon>
        <taxon>Ascidiacea</taxon>
        <taxon>Phlebobranchia</taxon>
        <taxon>Cionidae</taxon>
        <taxon>Ciona</taxon>
    </lineage>
</organism>
<feature type="compositionally biased region" description="Basic and acidic residues" evidence="1">
    <location>
        <begin position="1"/>
        <end position="10"/>
    </location>
</feature>
<feature type="transmembrane region" description="Helical" evidence="2">
    <location>
        <begin position="103"/>
        <end position="122"/>
    </location>
</feature>
<keyword evidence="2" id="KW-0472">Membrane</keyword>
<dbReference type="Proteomes" id="UP000008144">
    <property type="component" value="Unassembled WGS sequence"/>
</dbReference>
<proteinExistence type="predicted"/>
<reference evidence="3" key="2">
    <citation type="submission" date="2025-08" db="UniProtKB">
        <authorList>
            <consortium name="Ensembl"/>
        </authorList>
    </citation>
    <scope>IDENTIFICATION</scope>
</reference>
<dbReference type="Ensembl" id="ENSCINT00000000311.1">
    <property type="protein sequence ID" value="ENSCINP00000000311.1"/>
    <property type="gene ID" value="ENSCING00000000183.1"/>
</dbReference>
<dbReference type="AlphaFoldDB" id="F6WFQ9"/>